<keyword evidence="3" id="KW-1185">Reference proteome</keyword>
<organism evidence="2 3">
    <name type="scientific">Diversispora eburnea</name>
    <dbReference type="NCBI Taxonomy" id="1213867"/>
    <lineage>
        <taxon>Eukaryota</taxon>
        <taxon>Fungi</taxon>
        <taxon>Fungi incertae sedis</taxon>
        <taxon>Mucoromycota</taxon>
        <taxon>Glomeromycotina</taxon>
        <taxon>Glomeromycetes</taxon>
        <taxon>Diversisporales</taxon>
        <taxon>Diversisporaceae</taxon>
        <taxon>Diversispora</taxon>
    </lineage>
</organism>
<feature type="region of interest" description="Disordered" evidence="1">
    <location>
        <begin position="1"/>
        <end position="64"/>
    </location>
</feature>
<dbReference type="OrthoDB" id="2376375at2759"/>
<name>A0A9N8ZFQ8_9GLOM</name>
<sequence length="105" mass="11472">MSHRQSSVGQRDRSGSPTQRVFSGKDKNVNRDNANNGVGQPLVGNNTGGDSYHNADDAGENLDNETYEFSFDLANITPAQNKSASQNDSDISMAIQKEVVNRWNL</sequence>
<feature type="compositionally biased region" description="Polar residues" evidence="1">
    <location>
        <begin position="31"/>
        <end position="49"/>
    </location>
</feature>
<evidence type="ECO:0000313" key="2">
    <source>
        <dbReference type="EMBL" id="CAG8486867.1"/>
    </source>
</evidence>
<protein>
    <submittedName>
        <fullName evidence="2">8230_t:CDS:1</fullName>
    </submittedName>
</protein>
<gene>
    <name evidence="2" type="ORF">DEBURN_LOCUS3961</name>
</gene>
<comment type="caution">
    <text evidence="2">The sequence shown here is derived from an EMBL/GenBank/DDBJ whole genome shotgun (WGS) entry which is preliminary data.</text>
</comment>
<proteinExistence type="predicted"/>
<dbReference type="EMBL" id="CAJVPK010000274">
    <property type="protein sequence ID" value="CAG8486867.1"/>
    <property type="molecule type" value="Genomic_DNA"/>
</dbReference>
<dbReference type="AlphaFoldDB" id="A0A9N8ZFQ8"/>
<accession>A0A9N8ZFQ8</accession>
<feature type="compositionally biased region" description="Polar residues" evidence="1">
    <location>
        <begin position="1"/>
        <end position="21"/>
    </location>
</feature>
<dbReference type="Proteomes" id="UP000789706">
    <property type="component" value="Unassembled WGS sequence"/>
</dbReference>
<evidence type="ECO:0000256" key="1">
    <source>
        <dbReference type="SAM" id="MobiDB-lite"/>
    </source>
</evidence>
<reference evidence="2" key="1">
    <citation type="submission" date="2021-06" db="EMBL/GenBank/DDBJ databases">
        <authorList>
            <person name="Kallberg Y."/>
            <person name="Tangrot J."/>
            <person name="Rosling A."/>
        </authorList>
    </citation>
    <scope>NUCLEOTIDE SEQUENCE</scope>
    <source>
        <strain evidence="2">AZ414A</strain>
    </source>
</reference>
<evidence type="ECO:0000313" key="3">
    <source>
        <dbReference type="Proteomes" id="UP000789706"/>
    </source>
</evidence>